<evidence type="ECO:0000256" key="1">
    <source>
        <dbReference type="SAM" id="MobiDB-lite"/>
    </source>
</evidence>
<organism evidence="2 3">
    <name type="scientific">Streptomyces misionensis</name>
    <dbReference type="NCBI Taxonomy" id="67331"/>
    <lineage>
        <taxon>Bacteria</taxon>
        <taxon>Bacillati</taxon>
        <taxon>Actinomycetota</taxon>
        <taxon>Actinomycetes</taxon>
        <taxon>Kitasatosporales</taxon>
        <taxon>Streptomycetaceae</taxon>
        <taxon>Streptomyces</taxon>
    </lineage>
</organism>
<evidence type="ECO:0000313" key="2">
    <source>
        <dbReference type="EMBL" id="TWV56356.1"/>
    </source>
</evidence>
<dbReference type="Proteomes" id="UP000320481">
    <property type="component" value="Unassembled WGS sequence"/>
</dbReference>
<proteinExistence type="predicted"/>
<sequence length="143" mass="15801">MAETLAMTGASTLVAAMATDAWQTGRGGFARLFHRRGNGLREIGTQLDNDAALMAGADAAAAREALLELWRLRLLGLLRDHPDAAPELTELVDRIRERLPEDGRRWTQDVRAYDHSVVNAVQGGNQYNHHMDRPRTDGDVDEA</sequence>
<accession>A0A5C6K1X8</accession>
<comment type="caution">
    <text evidence="2">The sequence shown here is derived from an EMBL/GenBank/DDBJ whole genome shotgun (WGS) entry which is preliminary data.</text>
</comment>
<name>A0A5C6K1X8_9ACTN</name>
<feature type="compositionally biased region" description="Basic and acidic residues" evidence="1">
    <location>
        <begin position="129"/>
        <end position="143"/>
    </location>
</feature>
<dbReference type="AlphaFoldDB" id="A0A5C6K1X8"/>
<dbReference type="EMBL" id="VOGW01000028">
    <property type="protein sequence ID" value="TWV56356.1"/>
    <property type="molecule type" value="Genomic_DNA"/>
</dbReference>
<gene>
    <name evidence="2" type="ORF">FRZ03_04490</name>
</gene>
<reference evidence="2" key="1">
    <citation type="journal article" date="2019" name="Microbiol. Resour. Announc.">
        <title>Draft Genomic Sequences of Streptomyces misionensis and Streptomyces albidoflavus, bacteria applied for phytopathogen biocontrol.</title>
        <authorList>
            <person name="Pylro V."/>
            <person name="Dias A."/>
            <person name="Andreote F."/>
            <person name="Varani A."/>
            <person name="Andreote C."/>
            <person name="Bernardo E."/>
            <person name="Martins T."/>
        </authorList>
    </citation>
    <scope>NUCLEOTIDE SEQUENCE [LARGE SCALE GENOMIC DNA]</scope>
    <source>
        <strain evidence="2">66</strain>
    </source>
</reference>
<dbReference type="RefSeq" id="WP_186785253.1">
    <property type="nucleotide sequence ID" value="NZ_VOGW01000028.1"/>
</dbReference>
<protein>
    <submittedName>
        <fullName evidence="2">Uncharacterized protein</fullName>
    </submittedName>
</protein>
<evidence type="ECO:0000313" key="3">
    <source>
        <dbReference type="Proteomes" id="UP000320481"/>
    </source>
</evidence>
<feature type="region of interest" description="Disordered" evidence="1">
    <location>
        <begin position="122"/>
        <end position="143"/>
    </location>
</feature>
<keyword evidence="3" id="KW-1185">Reference proteome</keyword>